<organism evidence="3 4">
    <name type="scientific">Apatococcus lobatus</name>
    <dbReference type="NCBI Taxonomy" id="904363"/>
    <lineage>
        <taxon>Eukaryota</taxon>
        <taxon>Viridiplantae</taxon>
        <taxon>Chlorophyta</taxon>
        <taxon>core chlorophytes</taxon>
        <taxon>Trebouxiophyceae</taxon>
        <taxon>Chlorellales</taxon>
        <taxon>Chlorellaceae</taxon>
        <taxon>Apatococcus</taxon>
    </lineage>
</organism>
<feature type="compositionally biased region" description="Pro residues" evidence="2">
    <location>
        <begin position="118"/>
        <end position="128"/>
    </location>
</feature>
<evidence type="ECO:0000256" key="2">
    <source>
        <dbReference type="SAM" id="MobiDB-lite"/>
    </source>
</evidence>
<accession>A0AAW1RDQ4</accession>
<feature type="compositionally biased region" description="Polar residues" evidence="2">
    <location>
        <begin position="772"/>
        <end position="785"/>
    </location>
</feature>
<evidence type="ECO:0000313" key="4">
    <source>
        <dbReference type="Proteomes" id="UP001438707"/>
    </source>
</evidence>
<feature type="region of interest" description="Disordered" evidence="2">
    <location>
        <begin position="116"/>
        <end position="208"/>
    </location>
</feature>
<evidence type="ECO:0000313" key="3">
    <source>
        <dbReference type="EMBL" id="KAK9831745.1"/>
    </source>
</evidence>
<keyword evidence="1" id="KW-0175">Coiled coil</keyword>
<dbReference type="AlphaFoldDB" id="A0AAW1RDQ4"/>
<feature type="region of interest" description="Disordered" evidence="2">
    <location>
        <begin position="1042"/>
        <end position="1066"/>
    </location>
</feature>
<feature type="compositionally biased region" description="Polar residues" evidence="2">
    <location>
        <begin position="1057"/>
        <end position="1066"/>
    </location>
</feature>
<reference evidence="3 4" key="1">
    <citation type="journal article" date="2024" name="Nat. Commun.">
        <title>Phylogenomics reveals the evolutionary origins of lichenization in chlorophyte algae.</title>
        <authorList>
            <person name="Puginier C."/>
            <person name="Libourel C."/>
            <person name="Otte J."/>
            <person name="Skaloud P."/>
            <person name="Haon M."/>
            <person name="Grisel S."/>
            <person name="Petersen M."/>
            <person name="Berrin J.G."/>
            <person name="Delaux P.M."/>
            <person name="Dal Grande F."/>
            <person name="Keller J."/>
        </authorList>
    </citation>
    <scope>NUCLEOTIDE SEQUENCE [LARGE SCALE GENOMIC DNA]</scope>
    <source>
        <strain evidence="3 4">SAG 2145</strain>
    </source>
</reference>
<keyword evidence="4" id="KW-1185">Reference proteome</keyword>
<name>A0AAW1RDQ4_9CHLO</name>
<comment type="caution">
    <text evidence="3">The sequence shown here is derived from an EMBL/GenBank/DDBJ whole genome shotgun (WGS) entry which is preliminary data.</text>
</comment>
<feature type="coiled-coil region" evidence="1">
    <location>
        <begin position="9"/>
        <end position="43"/>
    </location>
</feature>
<proteinExistence type="predicted"/>
<feature type="region of interest" description="Disordered" evidence="2">
    <location>
        <begin position="395"/>
        <end position="415"/>
    </location>
</feature>
<feature type="region of interest" description="Disordered" evidence="2">
    <location>
        <begin position="772"/>
        <end position="807"/>
    </location>
</feature>
<evidence type="ECO:0000256" key="1">
    <source>
        <dbReference type="SAM" id="Coils"/>
    </source>
</evidence>
<feature type="region of interest" description="Disordered" evidence="2">
    <location>
        <begin position="233"/>
        <end position="285"/>
    </location>
</feature>
<dbReference type="EMBL" id="JALJOS010000013">
    <property type="protein sequence ID" value="KAK9831745.1"/>
    <property type="molecule type" value="Genomic_DNA"/>
</dbReference>
<sequence>MSLRKTQELALAQSENKRLEEHIQKMEKELAAVNVIARAAQQAASAAAREIKHQRKDLDDVLSKLGTYEQLPAMSQLAKLMQEMEALKSHLSRADAPALGAPSGNTISETFYALQAPLQPPSDPPRAPPSGMQGKPGSKLHASLFSNQESGELPDTPVSPANLPSGIGIGKRQPVQTAQQPRECRKETTAAASHWGLPAMHQNVGSGPPMVQVETMDQDGHVQAATFPVSALTSAQEPDASAAACRNLPAKPSRKSAASSQTRCKPGRPPKANALPPMSSLQAPGNDVLEPHRPARRSATGVRPAELQSIPKQSKADLINWSTTASANKRLKTRGAAVPVPTIQASLLNTQPSGTQQGPQMVSNVRQASRKQPHIAQLPASMLRPFWPVPDPMLPPSQCSSLHPHQQHSSLSSQQSQTDHFASVGICNSASQPATADLLASDAATAVDTGPKEPEATGVGFLQQPCMQLPDARYECVSTESVQKQGVCTEQDMDTAAQGLAAVLQGPQPLLSGVMHAFGNAICACSAVFPDCSRAQRQSKPGDGAPQEHEQAALNHEQAFVPEQHHLAPLWLSNMAVSRFSLTALLHLASRVDEILSRHVLSDPRPQEISDAGAQQTNNQVEVPAANPSFASAARQGMFLEQLRGQLHYKALASLAAGLPSRDNPAQLQSVSAAASQPATTQQSADGLAAACQEEGVAQPVSLPDCQGMPVAASSAAQKRKAPACAMPCQRGHHDVLPSGTSADALDQKVDAAIPRDPAGVQKSALAMISPPDTSAQKHCPTQTAEVAEDHKSSHQSKAAAAGHDGAEQVATLGSASPMQSGPRMAAGALELTTSCLLGAAALGLPDVKQATASLAAHPLRISIPTELGPENAGPGHAAQAHDETSECPACLPALSAPPAQPAPLAGLLTEAAGNVNSASSNGSPSPLTSLRMQHAAALCLASGSLCRIQGNKRAFRVQLSDLLRAYPSAGGAKPSLGHKDMREAIASRGIIKEHGDKRSTWPFGISGPLPRSLMAKFLRDLGHKHWEADSLCGKEQHPSVSAMPAADAENGGETLFDSSSAGVIH</sequence>
<feature type="compositionally biased region" description="Low complexity" evidence="2">
    <location>
        <begin position="665"/>
        <end position="682"/>
    </location>
</feature>
<feature type="compositionally biased region" description="Low complexity" evidence="2">
    <location>
        <begin position="396"/>
        <end position="415"/>
    </location>
</feature>
<dbReference type="Proteomes" id="UP001438707">
    <property type="component" value="Unassembled WGS sequence"/>
</dbReference>
<feature type="compositionally biased region" description="Low complexity" evidence="2">
    <location>
        <begin position="249"/>
        <end position="260"/>
    </location>
</feature>
<gene>
    <name evidence="3" type="ORF">WJX74_007802</name>
</gene>
<feature type="region of interest" description="Disordered" evidence="2">
    <location>
        <begin position="663"/>
        <end position="682"/>
    </location>
</feature>
<protein>
    <submittedName>
        <fullName evidence="3">Uncharacterized protein</fullName>
    </submittedName>
</protein>